<dbReference type="GO" id="GO:0003677">
    <property type="term" value="F:DNA binding"/>
    <property type="evidence" value="ECO:0007669"/>
    <property type="project" value="UniProtKB-KW"/>
</dbReference>
<dbReference type="PANTHER" id="PTHR43132:SF2">
    <property type="entry name" value="ARSENICAL RESISTANCE OPERON REPRESSOR ARSR-RELATED"/>
    <property type="match status" value="1"/>
</dbReference>
<name>A0A0G0G1W7_9BACT</name>
<dbReference type="SUPFAM" id="SSF46785">
    <property type="entry name" value="Winged helix' DNA-binding domain"/>
    <property type="match status" value="1"/>
</dbReference>
<organism evidence="5 6">
    <name type="scientific">Candidatus Nomurabacteria bacterium GW2011_GWA1_35_8</name>
    <dbReference type="NCBI Taxonomy" id="1618727"/>
    <lineage>
        <taxon>Bacteria</taxon>
        <taxon>Candidatus Nomuraibacteriota</taxon>
    </lineage>
</organism>
<accession>A0A0G0G1W7</accession>
<evidence type="ECO:0000256" key="2">
    <source>
        <dbReference type="ARBA" id="ARBA00023125"/>
    </source>
</evidence>
<evidence type="ECO:0000256" key="3">
    <source>
        <dbReference type="ARBA" id="ARBA00023163"/>
    </source>
</evidence>
<dbReference type="CDD" id="cd00090">
    <property type="entry name" value="HTH_ARSR"/>
    <property type="match status" value="1"/>
</dbReference>
<dbReference type="InterPro" id="IPR036390">
    <property type="entry name" value="WH_DNA-bd_sf"/>
</dbReference>
<dbReference type="Pfam" id="PF01022">
    <property type="entry name" value="HTH_5"/>
    <property type="match status" value="1"/>
</dbReference>
<dbReference type="NCBIfam" id="NF033788">
    <property type="entry name" value="HTH_metalloreg"/>
    <property type="match status" value="1"/>
</dbReference>
<dbReference type="AlphaFoldDB" id="A0A0G0G1W7"/>
<keyword evidence="3" id="KW-0804">Transcription</keyword>
<dbReference type="GO" id="GO:0003700">
    <property type="term" value="F:DNA-binding transcription factor activity"/>
    <property type="evidence" value="ECO:0007669"/>
    <property type="project" value="InterPro"/>
</dbReference>
<dbReference type="InterPro" id="IPR036388">
    <property type="entry name" value="WH-like_DNA-bd_sf"/>
</dbReference>
<evidence type="ECO:0000259" key="4">
    <source>
        <dbReference type="PROSITE" id="PS50987"/>
    </source>
</evidence>
<dbReference type="SMART" id="SM00418">
    <property type="entry name" value="HTH_ARSR"/>
    <property type="match status" value="1"/>
</dbReference>
<dbReference type="EMBL" id="LBQW01000008">
    <property type="protein sequence ID" value="KKP85757.1"/>
    <property type="molecule type" value="Genomic_DNA"/>
</dbReference>
<keyword evidence="2" id="KW-0238">DNA-binding</keyword>
<evidence type="ECO:0000256" key="1">
    <source>
        <dbReference type="ARBA" id="ARBA00023015"/>
    </source>
</evidence>
<dbReference type="PRINTS" id="PR00778">
    <property type="entry name" value="HTHARSR"/>
</dbReference>
<evidence type="ECO:0000313" key="6">
    <source>
        <dbReference type="Proteomes" id="UP000186383"/>
    </source>
</evidence>
<protein>
    <recommendedName>
        <fullName evidence="4">HTH arsR-type domain-containing protein</fullName>
    </recommendedName>
</protein>
<dbReference type="InterPro" id="IPR001845">
    <property type="entry name" value="HTH_ArsR_DNA-bd_dom"/>
</dbReference>
<dbReference type="Gene3D" id="1.10.10.10">
    <property type="entry name" value="Winged helix-like DNA-binding domain superfamily/Winged helix DNA-binding domain"/>
    <property type="match status" value="1"/>
</dbReference>
<reference evidence="5 6" key="1">
    <citation type="journal article" date="2015" name="Nature">
        <title>rRNA introns, odd ribosomes, and small enigmatic genomes across a large radiation of phyla.</title>
        <authorList>
            <person name="Brown C.T."/>
            <person name="Hug L.A."/>
            <person name="Thomas B.C."/>
            <person name="Sharon I."/>
            <person name="Castelle C.J."/>
            <person name="Singh A."/>
            <person name="Wilkins M.J."/>
            <person name="Williams K.H."/>
            <person name="Banfield J.F."/>
        </authorList>
    </citation>
    <scope>NUCLEOTIDE SEQUENCE [LARGE SCALE GENOMIC DNA]</scope>
</reference>
<evidence type="ECO:0000313" key="5">
    <source>
        <dbReference type="EMBL" id="KKP85757.1"/>
    </source>
</evidence>
<dbReference type="Proteomes" id="UP000186383">
    <property type="component" value="Unassembled WGS sequence"/>
</dbReference>
<dbReference type="PANTHER" id="PTHR43132">
    <property type="entry name" value="ARSENICAL RESISTANCE OPERON REPRESSOR ARSR-RELATED"/>
    <property type="match status" value="1"/>
</dbReference>
<comment type="caution">
    <text evidence="5">The sequence shown here is derived from an EMBL/GenBank/DDBJ whole genome shotgun (WGS) entry which is preliminary data.</text>
</comment>
<dbReference type="InterPro" id="IPR011991">
    <property type="entry name" value="ArsR-like_HTH"/>
</dbReference>
<feature type="domain" description="HTH arsR-type" evidence="4">
    <location>
        <begin position="1"/>
        <end position="90"/>
    </location>
</feature>
<dbReference type="PROSITE" id="PS50987">
    <property type="entry name" value="HTH_ARSR_2"/>
    <property type="match status" value="1"/>
</dbReference>
<keyword evidence="1" id="KW-0805">Transcription regulation</keyword>
<gene>
    <name evidence="5" type="ORF">UR88_C0008G0002</name>
</gene>
<proteinExistence type="predicted"/>
<dbReference type="InterPro" id="IPR051011">
    <property type="entry name" value="Metal_resp_trans_reg"/>
</dbReference>
<sequence>MIMSEKELEKILKALANKRRIAILKFIKKSGRVSVSDIAEAIKLSFKATSKHLMILSNIDILEKEQVSLTMFYFLPKDNHPIVSKLLSVI</sequence>